<gene>
    <name evidence="2" type="ORF">GDO78_018515</name>
</gene>
<organism evidence="2 3">
    <name type="scientific">Eleutherodactylus coqui</name>
    <name type="common">Puerto Rican coqui</name>
    <dbReference type="NCBI Taxonomy" id="57060"/>
    <lineage>
        <taxon>Eukaryota</taxon>
        <taxon>Metazoa</taxon>
        <taxon>Chordata</taxon>
        <taxon>Craniata</taxon>
        <taxon>Vertebrata</taxon>
        <taxon>Euteleostomi</taxon>
        <taxon>Amphibia</taxon>
        <taxon>Batrachia</taxon>
        <taxon>Anura</taxon>
        <taxon>Neobatrachia</taxon>
        <taxon>Hyloidea</taxon>
        <taxon>Eleutherodactylidae</taxon>
        <taxon>Eleutherodactylinae</taxon>
        <taxon>Eleutherodactylus</taxon>
        <taxon>Eleutherodactylus</taxon>
    </lineage>
</organism>
<dbReference type="SUPFAM" id="SSF47986">
    <property type="entry name" value="DEATH domain"/>
    <property type="match status" value="1"/>
</dbReference>
<dbReference type="GO" id="GO:0070513">
    <property type="term" value="F:death domain binding"/>
    <property type="evidence" value="ECO:0007669"/>
    <property type="project" value="InterPro"/>
</dbReference>
<protein>
    <recommendedName>
        <fullName evidence="1">CARD domain-containing protein</fullName>
    </recommendedName>
</protein>
<evidence type="ECO:0000313" key="3">
    <source>
        <dbReference type="Proteomes" id="UP000770717"/>
    </source>
</evidence>
<dbReference type="Proteomes" id="UP000770717">
    <property type="component" value="Unassembled WGS sequence"/>
</dbReference>
<comment type="caution">
    <text evidence="2">The sequence shown here is derived from an EMBL/GenBank/DDBJ whole genome shotgun (WGS) entry which is preliminary data.</text>
</comment>
<dbReference type="GO" id="GO:0002020">
    <property type="term" value="F:protease binding"/>
    <property type="evidence" value="ECO:0007669"/>
    <property type="project" value="InterPro"/>
</dbReference>
<dbReference type="InterPro" id="IPR001315">
    <property type="entry name" value="CARD"/>
</dbReference>
<dbReference type="Gene3D" id="1.10.533.10">
    <property type="entry name" value="Death Domain, Fas"/>
    <property type="match status" value="1"/>
</dbReference>
<dbReference type="PROSITE" id="PS50209">
    <property type="entry name" value="CARD"/>
    <property type="match status" value="1"/>
</dbReference>
<dbReference type="GO" id="GO:0042981">
    <property type="term" value="P:regulation of apoptotic process"/>
    <property type="evidence" value="ECO:0007669"/>
    <property type="project" value="InterPro"/>
</dbReference>
<dbReference type="OrthoDB" id="10004338at2759"/>
<dbReference type="AlphaFoldDB" id="A0A8J6BDF1"/>
<dbReference type="PANTHER" id="PTHR15034">
    <property type="entry name" value="DEATH DOMAIN-CONTAINING PROTEIN CRADD"/>
    <property type="match status" value="1"/>
</dbReference>
<dbReference type="SMART" id="SM00114">
    <property type="entry name" value="CARD"/>
    <property type="match status" value="1"/>
</dbReference>
<name>A0A8J6BDF1_ELECQ</name>
<accession>A0A8J6BDF1</accession>
<evidence type="ECO:0000259" key="1">
    <source>
        <dbReference type="PROSITE" id="PS50209"/>
    </source>
</evidence>
<proteinExistence type="predicted"/>
<evidence type="ECO:0000313" key="2">
    <source>
        <dbReference type="EMBL" id="KAG9460980.1"/>
    </source>
</evidence>
<dbReference type="InterPro" id="IPR037939">
    <property type="entry name" value="CRADD"/>
</dbReference>
<dbReference type="InterPro" id="IPR011029">
    <property type="entry name" value="DEATH-like_dom_sf"/>
</dbReference>
<dbReference type="FunFam" id="1.10.533.10:FF:000024">
    <property type="entry name" value="caspase-2 isoform X1"/>
    <property type="match status" value="1"/>
</dbReference>
<dbReference type="EMBL" id="WNTK01031768">
    <property type="protein sequence ID" value="KAG9460980.1"/>
    <property type="molecule type" value="Genomic_DNA"/>
</dbReference>
<dbReference type="PANTHER" id="PTHR15034:SF5">
    <property type="entry name" value="DEATH DOMAIN-CONTAINING PROTEIN CRADD"/>
    <property type="match status" value="1"/>
</dbReference>
<feature type="domain" description="CARD" evidence="1">
    <location>
        <begin position="5"/>
        <end position="94"/>
    </location>
</feature>
<dbReference type="Pfam" id="PF00619">
    <property type="entry name" value="CARD"/>
    <property type="match status" value="1"/>
</dbReference>
<sequence>MLGGMQEPHKDALLKLRVKLIQDMLPDELLEHLTAKKVLTPYMQEKIQAKAVSFRQNSALLDLLPKRGPNAFFIFCAALRDTNQEHLAEQLEHRARSAAPEVRAWRPHGCRDGPCGGGAGSEMDHYFAL</sequence>
<keyword evidence="3" id="KW-1185">Reference proteome</keyword>
<reference evidence="2" key="1">
    <citation type="thesis" date="2020" institute="ProQuest LLC" country="789 East Eisenhower Parkway, Ann Arbor, MI, USA">
        <title>Comparative Genomics and Chromosome Evolution.</title>
        <authorList>
            <person name="Mudd A.B."/>
        </authorList>
    </citation>
    <scope>NUCLEOTIDE SEQUENCE</scope>
    <source>
        <strain evidence="2">HN-11 Male</strain>
        <tissue evidence="2">Kidney and liver</tissue>
    </source>
</reference>